<name>A0ABV5WR39_9LACO</name>
<proteinExistence type="predicted"/>
<keyword evidence="1 3" id="KW-0808">Transferase</keyword>
<feature type="domain" description="N-acetyltransferase" evidence="2">
    <location>
        <begin position="1"/>
        <end position="134"/>
    </location>
</feature>
<dbReference type="InterPro" id="IPR050769">
    <property type="entry name" value="NAT_camello-type"/>
</dbReference>
<protein>
    <submittedName>
        <fullName evidence="3">GNAT family N-acetyltransferase</fullName>
        <ecNumber evidence="3">2.3.1.-</ecNumber>
    </submittedName>
</protein>
<dbReference type="InterPro" id="IPR000182">
    <property type="entry name" value="GNAT_dom"/>
</dbReference>
<keyword evidence="3" id="KW-0012">Acyltransferase</keyword>
<dbReference type="Pfam" id="PF00583">
    <property type="entry name" value="Acetyltransf_1"/>
    <property type="match status" value="1"/>
</dbReference>
<accession>A0ABV5WR39</accession>
<dbReference type="SUPFAM" id="SSF55729">
    <property type="entry name" value="Acyl-CoA N-acyltransferases (Nat)"/>
    <property type="match status" value="1"/>
</dbReference>
<organism evidence="3 4">
    <name type="scientific">Lactiplantibacillus modestisalitolerans</name>
    <dbReference type="NCBI Taxonomy" id="1457219"/>
    <lineage>
        <taxon>Bacteria</taxon>
        <taxon>Bacillati</taxon>
        <taxon>Bacillota</taxon>
        <taxon>Bacilli</taxon>
        <taxon>Lactobacillales</taxon>
        <taxon>Lactobacillaceae</taxon>
        <taxon>Lactiplantibacillus</taxon>
    </lineage>
</organism>
<dbReference type="PROSITE" id="PS51186">
    <property type="entry name" value="GNAT"/>
    <property type="match status" value="1"/>
</dbReference>
<dbReference type="InterPro" id="IPR016181">
    <property type="entry name" value="Acyl_CoA_acyltransferase"/>
</dbReference>
<dbReference type="PANTHER" id="PTHR13947">
    <property type="entry name" value="GNAT FAMILY N-ACETYLTRANSFERASE"/>
    <property type="match status" value="1"/>
</dbReference>
<reference evidence="3 4" key="1">
    <citation type="submission" date="2024-09" db="EMBL/GenBank/DDBJ databases">
        <authorList>
            <person name="Sun Q."/>
            <person name="Mori K."/>
        </authorList>
    </citation>
    <scope>NUCLEOTIDE SEQUENCE [LARGE SCALE GENOMIC DNA]</scope>
    <source>
        <strain evidence="3 4">TBRC 4576</strain>
    </source>
</reference>
<evidence type="ECO:0000259" key="2">
    <source>
        <dbReference type="PROSITE" id="PS51186"/>
    </source>
</evidence>
<gene>
    <name evidence="3" type="ORF">ACFFLI_01785</name>
</gene>
<dbReference type="EMBL" id="JBHLZY010000005">
    <property type="protein sequence ID" value="MFB9768600.1"/>
    <property type="molecule type" value="Genomic_DNA"/>
</dbReference>
<evidence type="ECO:0000313" key="3">
    <source>
        <dbReference type="EMBL" id="MFB9768600.1"/>
    </source>
</evidence>
<comment type="caution">
    <text evidence="3">The sequence shown here is derived from an EMBL/GenBank/DDBJ whole genome shotgun (WGS) entry which is preliminary data.</text>
</comment>
<dbReference type="EC" id="2.3.1.-" evidence="3"/>
<dbReference type="Gene3D" id="3.40.630.30">
    <property type="match status" value="1"/>
</dbReference>
<dbReference type="PANTHER" id="PTHR13947:SF37">
    <property type="entry name" value="LD18367P"/>
    <property type="match status" value="1"/>
</dbReference>
<evidence type="ECO:0000313" key="4">
    <source>
        <dbReference type="Proteomes" id="UP001589691"/>
    </source>
</evidence>
<dbReference type="Proteomes" id="UP001589691">
    <property type="component" value="Unassembled WGS sequence"/>
</dbReference>
<sequence length="155" mass="17079">MTVTVRFVRAATVPRQLLLTADPDWNHVQTYLATADCYGAFVGSVLAGVIVVAPQTNTSREVVNLAVQPAFQHQGIAKLLLAAAIDAAHQDAQCAALEVGTGNSSLRQLALYQRAGFEMQTVWPNYFVEHYPQPLFENQIQCKHMVRLRLITATE</sequence>
<keyword evidence="4" id="KW-1185">Reference proteome</keyword>
<dbReference type="GO" id="GO:0016746">
    <property type="term" value="F:acyltransferase activity"/>
    <property type="evidence" value="ECO:0007669"/>
    <property type="project" value="UniProtKB-KW"/>
</dbReference>
<evidence type="ECO:0000256" key="1">
    <source>
        <dbReference type="ARBA" id="ARBA00022679"/>
    </source>
</evidence>
<dbReference type="RefSeq" id="WP_137643181.1">
    <property type="nucleotide sequence ID" value="NZ_BJEA01000014.1"/>
</dbReference>